<dbReference type="PANTHER" id="PTHR43355:SF2">
    <property type="entry name" value="FLAVIN REDUCTASE (NADPH)"/>
    <property type="match status" value="1"/>
</dbReference>
<dbReference type="Gene3D" id="3.40.50.720">
    <property type="entry name" value="NAD(P)-binding Rossmann-like Domain"/>
    <property type="match status" value="1"/>
</dbReference>
<dbReference type="RefSeq" id="WP_395510091.1">
    <property type="nucleotide sequence ID" value="NZ_JBBDHD010000029.1"/>
</dbReference>
<proteinExistence type="predicted"/>
<evidence type="ECO:0000259" key="1">
    <source>
        <dbReference type="Pfam" id="PF13460"/>
    </source>
</evidence>
<gene>
    <name evidence="2" type="ORF">WDV06_14300</name>
</gene>
<evidence type="ECO:0000313" key="2">
    <source>
        <dbReference type="EMBL" id="MFH7596259.1"/>
    </source>
</evidence>
<dbReference type="InterPro" id="IPR016040">
    <property type="entry name" value="NAD(P)-bd_dom"/>
</dbReference>
<keyword evidence="3" id="KW-1185">Reference proteome</keyword>
<comment type="caution">
    <text evidence="2">The sequence shown here is derived from an EMBL/GenBank/DDBJ whole genome shotgun (WGS) entry which is preliminary data.</text>
</comment>
<dbReference type="PANTHER" id="PTHR43355">
    <property type="entry name" value="FLAVIN REDUCTASE (NADPH)"/>
    <property type="match status" value="1"/>
</dbReference>
<organism evidence="2 3">
    <name type="scientific">Streptomyces racemochromogenes</name>
    <dbReference type="NCBI Taxonomy" id="67353"/>
    <lineage>
        <taxon>Bacteria</taxon>
        <taxon>Bacillati</taxon>
        <taxon>Actinomycetota</taxon>
        <taxon>Actinomycetes</taxon>
        <taxon>Kitasatosporales</taxon>
        <taxon>Streptomycetaceae</taxon>
        <taxon>Streptomyces</taxon>
    </lineage>
</organism>
<dbReference type="Pfam" id="PF13460">
    <property type="entry name" value="NAD_binding_10"/>
    <property type="match status" value="1"/>
</dbReference>
<protein>
    <submittedName>
        <fullName evidence="2">SDR family oxidoreductase</fullName>
    </submittedName>
</protein>
<dbReference type="SUPFAM" id="SSF51735">
    <property type="entry name" value="NAD(P)-binding Rossmann-fold domains"/>
    <property type="match status" value="1"/>
</dbReference>
<name>A0ABW7PD07_9ACTN</name>
<feature type="domain" description="NAD(P)-binding" evidence="1">
    <location>
        <begin position="7"/>
        <end position="207"/>
    </location>
</feature>
<dbReference type="InterPro" id="IPR051606">
    <property type="entry name" value="Polyketide_Oxido-like"/>
</dbReference>
<reference evidence="2 3" key="1">
    <citation type="submission" date="2024-03" db="EMBL/GenBank/DDBJ databases">
        <title>Whole genome sequencing of Streptomyces racemochromogenes, to identify antimicrobial biosynthetic gene clusters.</title>
        <authorList>
            <person name="Suryawanshi P."/>
            <person name="Krishnaraj P.U."/>
            <person name="Arun Y.P."/>
            <person name="Suryawanshi M.P."/>
            <person name="Rakshit O."/>
        </authorList>
    </citation>
    <scope>NUCLEOTIDE SEQUENCE [LARGE SCALE GENOMIC DNA]</scope>
    <source>
        <strain evidence="2 3">AUDT626</strain>
    </source>
</reference>
<dbReference type="InterPro" id="IPR036291">
    <property type="entry name" value="NAD(P)-bd_dom_sf"/>
</dbReference>
<sequence>MKITVFGATGGVGREVVRQALAAGHEVTAVVRDPARLEVPAHERLRVAVVADLTDEAALVPVLAGRDAVISALGAANNRQARLTPVTGPALRAVVAAMERAGGGRLSVVSAAPLGPDAEGDGLLLRKLGYPLLRWALRDLYADLAVMEAVIAAAPSGVRWTVVRPPRLLDRPGTGRYRRAVDANVPGGRVIARADVATALLDTLSDPSTAGRAVGVAA</sequence>
<accession>A0ABW7PD07</accession>
<evidence type="ECO:0000313" key="3">
    <source>
        <dbReference type="Proteomes" id="UP001610631"/>
    </source>
</evidence>
<dbReference type="Proteomes" id="UP001610631">
    <property type="component" value="Unassembled WGS sequence"/>
</dbReference>
<dbReference type="EMBL" id="JBBDHD010000029">
    <property type="protein sequence ID" value="MFH7596259.1"/>
    <property type="molecule type" value="Genomic_DNA"/>
</dbReference>
<dbReference type="CDD" id="cd05244">
    <property type="entry name" value="BVR-B_like_SDR_a"/>
    <property type="match status" value="1"/>
</dbReference>